<feature type="compositionally biased region" description="Polar residues" evidence="1">
    <location>
        <begin position="390"/>
        <end position="403"/>
    </location>
</feature>
<name>A0A4Y2PH83_ARAVE</name>
<feature type="region of interest" description="Disordered" evidence="1">
    <location>
        <begin position="192"/>
        <end position="376"/>
    </location>
</feature>
<feature type="compositionally biased region" description="Polar residues" evidence="1">
    <location>
        <begin position="324"/>
        <end position="340"/>
    </location>
</feature>
<gene>
    <name evidence="2" type="ORF">AVEN_28296_1</name>
</gene>
<dbReference type="OrthoDB" id="6432103at2759"/>
<feature type="compositionally biased region" description="Polar residues" evidence="1">
    <location>
        <begin position="662"/>
        <end position="671"/>
    </location>
</feature>
<keyword evidence="3" id="KW-1185">Reference proteome</keyword>
<feature type="region of interest" description="Disordered" evidence="1">
    <location>
        <begin position="417"/>
        <end position="447"/>
    </location>
</feature>
<comment type="caution">
    <text evidence="2">The sequence shown here is derived from an EMBL/GenBank/DDBJ whole genome shotgun (WGS) entry which is preliminary data.</text>
</comment>
<feature type="region of interest" description="Disordered" evidence="1">
    <location>
        <begin position="103"/>
        <end position="124"/>
    </location>
</feature>
<protein>
    <submittedName>
        <fullName evidence="2">Uncharacterized protein</fullName>
    </submittedName>
</protein>
<evidence type="ECO:0000313" key="3">
    <source>
        <dbReference type="Proteomes" id="UP000499080"/>
    </source>
</evidence>
<dbReference type="AlphaFoldDB" id="A0A4Y2PH83"/>
<proteinExistence type="predicted"/>
<accession>A0A4Y2PH83</accession>
<reference evidence="2 3" key="1">
    <citation type="journal article" date="2019" name="Sci. Rep.">
        <title>Orb-weaving spider Araneus ventricosus genome elucidates the spidroin gene catalogue.</title>
        <authorList>
            <person name="Kono N."/>
            <person name="Nakamura H."/>
            <person name="Ohtoshi R."/>
            <person name="Moran D.A.P."/>
            <person name="Shinohara A."/>
            <person name="Yoshida Y."/>
            <person name="Fujiwara M."/>
            <person name="Mori M."/>
            <person name="Tomita M."/>
            <person name="Arakawa K."/>
        </authorList>
    </citation>
    <scope>NUCLEOTIDE SEQUENCE [LARGE SCALE GENOMIC DNA]</scope>
</reference>
<feature type="compositionally biased region" description="Basic residues" evidence="1">
    <location>
        <begin position="257"/>
        <end position="266"/>
    </location>
</feature>
<feature type="compositionally biased region" description="Basic and acidic residues" evidence="1">
    <location>
        <begin position="103"/>
        <end position="112"/>
    </location>
</feature>
<feature type="compositionally biased region" description="Polar residues" evidence="1">
    <location>
        <begin position="229"/>
        <end position="247"/>
    </location>
</feature>
<evidence type="ECO:0000256" key="1">
    <source>
        <dbReference type="SAM" id="MobiDB-lite"/>
    </source>
</evidence>
<feature type="compositionally biased region" description="Basic and acidic residues" evidence="1">
    <location>
        <begin position="341"/>
        <end position="351"/>
    </location>
</feature>
<feature type="region of interest" description="Disordered" evidence="1">
    <location>
        <begin position="649"/>
        <end position="671"/>
    </location>
</feature>
<feature type="compositionally biased region" description="Polar residues" evidence="1">
    <location>
        <begin position="424"/>
        <end position="444"/>
    </location>
</feature>
<feature type="region of interest" description="Disordered" evidence="1">
    <location>
        <begin position="388"/>
        <end position="407"/>
    </location>
</feature>
<sequence>MLAFSAAALGLANPFENTRYILDIRRGDGSTPAISAFVNYAQLNSNNSLVLLIVAPLLIELSLCIPWYKDVGQGDMLDSLNSPYLSATYDSFYGERERMPKSISKRSADWSNKRSSSSVAPSKLLPEPQEIENIEMTTKLPRVIRKVRLQNVPQQFKRFDQNGIPVDQRNGTITSDKRGRIVRVRKFRKRTTTATPVVSTTTTKSVLSTTTATRPTTTRPKNSRPINFVRQTTSRPSKSTSNYSHITVINKEYVHQKPNRKNKNKNMNRIWVPTSTFGSRSVQKESNDVTSQPYPTESEIKKQRSESTFDDYQSKRFGAYALSPDSNQRSRSNRQITNPDDGSKLENERLNEPLNTRRTVSENKQKSHRQASVRHSYPAVITQEMKEMNSHQTNNPNSVSDTTPMPAVPKSFEILKDDLPDKNNPVSLNIPQSSSKTNDSQINSGIPEDARLSFGTEIPSQPQTNSQTEQRFPETQFGRFPPQDSSIFQGYPYENINPYFRSPQPQIPGTPPIQTSNPLTPTNFRQPFTPFNRQNDPQFQDYFSSPFQPAPYHRREGLARPDFYQSPQLASLRRSIIEEAYSEEEVTEPTTEFSIPKFEIPSIDFNDKGCRTVYKEVRAVPSDEPNEGTQESNAKSFVMTRECYFPDGVPTVKPVSEKESAENVTSPTKEI</sequence>
<organism evidence="2 3">
    <name type="scientific">Araneus ventricosus</name>
    <name type="common">Orbweaver spider</name>
    <name type="synonym">Epeira ventricosa</name>
    <dbReference type="NCBI Taxonomy" id="182803"/>
    <lineage>
        <taxon>Eukaryota</taxon>
        <taxon>Metazoa</taxon>
        <taxon>Ecdysozoa</taxon>
        <taxon>Arthropoda</taxon>
        <taxon>Chelicerata</taxon>
        <taxon>Arachnida</taxon>
        <taxon>Araneae</taxon>
        <taxon>Araneomorphae</taxon>
        <taxon>Entelegynae</taxon>
        <taxon>Araneoidea</taxon>
        <taxon>Araneidae</taxon>
        <taxon>Araneus</taxon>
    </lineage>
</organism>
<evidence type="ECO:0000313" key="2">
    <source>
        <dbReference type="EMBL" id="GBN50561.1"/>
    </source>
</evidence>
<dbReference type="Proteomes" id="UP000499080">
    <property type="component" value="Unassembled WGS sequence"/>
</dbReference>
<feature type="compositionally biased region" description="Low complexity" evidence="1">
    <location>
        <begin position="192"/>
        <end position="220"/>
    </location>
</feature>
<dbReference type="EMBL" id="BGPR01011292">
    <property type="protein sequence ID" value="GBN50561.1"/>
    <property type="molecule type" value="Genomic_DNA"/>
</dbReference>
<feature type="compositionally biased region" description="Basic and acidic residues" evidence="1">
    <location>
        <begin position="298"/>
        <end position="307"/>
    </location>
</feature>